<keyword evidence="1" id="KW-0472">Membrane</keyword>
<feature type="transmembrane region" description="Helical" evidence="1">
    <location>
        <begin position="74"/>
        <end position="98"/>
    </location>
</feature>
<gene>
    <name evidence="2" type="ORF">GBA63_15260</name>
</gene>
<dbReference type="AlphaFoldDB" id="A0A6G8QBG9"/>
<dbReference type="Proteomes" id="UP000501452">
    <property type="component" value="Chromosome"/>
</dbReference>
<feature type="transmembrane region" description="Helical" evidence="1">
    <location>
        <begin position="42"/>
        <end position="62"/>
    </location>
</feature>
<feature type="transmembrane region" description="Helical" evidence="1">
    <location>
        <begin position="186"/>
        <end position="214"/>
    </location>
</feature>
<evidence type="ECO:0000256" key="1">
    <source>
        <dbReference type="SAM" id="Phobius"/>
    </source>
</evidence>
<name>A0A6G8QBG9_9ACTN</name>
<keyword evidence="1" id="KW-0812">Transmembrane</keyword>
<feature type="transmembrane region" description="Helical" evidence="1">
    <location>
        <begin position="316"/>
        <end position="333"/>
    </location>
</feature>
<reference evidence="2 3" key="1">
    <citation type="submission" date="2019-10" db="EMBL/GenBank/DDBJ databases">
        <title>Rubrobacter sp nov SCSIO 52090 isolated from a deep-sea sediment in the South China Sea.</title>
        <authorList>
            <person name="Chen R.W."/>
        </authorList>
    </citation>
    <scope>NUCLEOTIDE SEQUENCE [LARGE SCALE GENOMIC DNA]</scope>
    <source>
        <strain evidence="2 3">SCSIO 52909</strain>
    </source>
</reference>
<feature type="transmembrane region" description="Helical" evidence="1">
    <location>
        <begin position="145"/>
        <end position="166"/>
    </location>
</feature>
<organism evidence="2 3">
    <name type="scientific">Rubrobacter tropicus</name>
    <dbReference type="NCBI Taxonomy" id="2653851"/>
    <lineage>
        <taxon>Bacteria</taxon>
        <taxon>Bacillati</taxon>
        <taxon>Actinomycetota</taxon>
        <taxon>Rubrobacteria</taxon>
        <taxon>Rubrobacterales</taxon>
        <taxon>Rubrobacteraceae</taxon>
        <taxon>Rubrobacter</taxon>
    </lineage>
</organism>
<feature type="transmembrane region" description="Helical" evidence="1">
    <location>
        <begin position="226"/>
        <end position="244"/>
    </location>
</feature>
<protein>
    <recommendedName>
        <fullName evidence="4">Histidine kinase N-terminal 7TM region domain-containing protein</fullName>
    </recommendedName>
</protein>
<proteinExistence type="predicted"/>
<accession>A0A6G8QBG9</accession>
<keyword evidence="3" id="KW-1185">Reference proteome</keyword>
<evidence type="ECO:0008006" key="4">
    <source>
        <dbReference type="Google" id="ProtNLM"/>
    </source>
</evidence>
<dbReference type="KEGG" id="rub:GBA63_15260"/>
<feature type="transmembrane region" description="Helical" evidence="1">
    <location>
        <begin position="256"/>
        <end position="273"/>
    </location>
</feature>
<feature type="transmembrane region" description="Helical" evidence="1">
    <location>
        <begin position="285"/>
        <end position="310"/>
    </location>
</feature>
<evidence type="ECO:0000313" key="2">
    <source>
        <dbReference type="EMBL" id="QIN83844.1"/>
    </source>
</evidence>
<sequence length="407" mass="44029">MTDRALSRLAWVSFGLALILPASAMALVSLGWSTPLPAGWISWRGQVISCAAVIGASVLGCFVATRRPRNPYGWLWISLGWALSLLLFAQAYAAYALVAQPGALPFPRTMGTAVAGVGWMVWLILTPLLMVLFPSGRTPSPRWRFLVWTVLVLGGLALIAGPFIPGRSGFVPIENPLGVGGVAGRVIAILGHGGALVVLAAIPAAALSLIFRFRRAGGVERQQIKWFAYAAVVLVLLYLTQFFYDPPGAWDAVVEVLPLLCLYASIGVAILRHRLYDVDALINRTLVYGALTASLALVYFGSVATLQYALRALTGGSSQVVVVASTLAIAALFSPLKRGIQAFIDGLFYRKKYDARKTLESFGARLREETDLERLGEDLVGVVQETMRPAHARLWLRPMARGRGEER</sequence>
<keyword evidence="1" id="KW-1133">Transmembrane helix</keyword>
<dbReference type="RefSeq" id="WP_166177491.1">
    <property type="nucleotide sequence ID" value="NZ_CP045119.1"/>
</dbReference>
<dbReference type="EMBL" id="CP045119">
    <property type="protein sequence ID" value="QIN83844.1"/>
    <property type="molecule type" value="Genomic_DNA"/>
</dbReference>
<evidence type="ECO:0000313" key="3">
    <source>
        <dbReference type="Proteomes" id="UP000501452"/>
    </source>
</evidence>
<feature type="transmembrane region" description="Helical" evidence="1">
    <location>
        <begin position="110"/>
        <end position="133"/>
    </location>
</feature>